<feature type="coiled-coil region" evidence="4">
    <location>
        <begin position="363"/>
        <end position="390"/>
    </location>
</feature>
<keyword evidence="4" id="KW-0175">Coiled coil</keyword>
<evidence type="ECO:0000313" key="6">
    <source>
        <dbReference type="EMBL" id="MDI5894804.1"/>
    </source>
</evidence>
<keyword evidence="6" id="KW-0378">Hydrolase</keyword>
<feature type="domain" description="Type I restriction modification DNA specificity" evidence="5">
    <location>
        <begin position="13"/>
        <end position="175"/>
    </location>
</feature>
<name>A0ABT6V9B7_9FLAO</name>
<sequence length="397" mass="44721">MELTVNERIANNVEVMELIELKHITNNLDNRRIPLNGIEREKKTKIGLYPYVGANNIQGYIDEYIFDEKILCIAEDGGSWGKGEKCAVIMNEKCWVNNHAHVLTAKDNLVLEYLMYYFNHADLSLHINGATRGKLTQGTLNSLKIPLPPLPTQQKIAKILDTADQLRQYNKQLIEKYNALTQSLFLDMFGDPVKNEKGWEKMELKNCTSKIGSGSTPRGGKEAYHTEGISLIRSLNIYDNDFKYKKLAFINDDQATKLKNVTVESNDVLFNITGASVCRCTVVPNDVLPARVNQHVSILRPISDKLHSLFLSHLLISENIKIQLLGVGLAGGAIMEAITKDQLEKFNIPVPPIELQSQFAERVQLIETQKQKAQEALAKSEDLFQSLLQKAFKGELN</sequence>
<proteinExistence type="inferred from homology"/>
<evidence type="ECO:0000256" key="2">
    <source>
        <dbReference type="ARBA" id="ARBA00022747"/>
    </source>
</evidence>
<dbReference type="InterPro" id="IPR000055">
    <property type="entry name" value="Restrct_endonuc_typeI_TRD"/>
</dbReference>
<accession>A0ABT6V9B7</accession>
<dbReference type="EMBL" id="JASCRZ010000003">
    <property type="protein sequence ID" value="MDI5894804.1"/>
    <property type="molecule type" value="Genomic_DNA"/>
</dbReference>
<dbReference type="RefSeq" id="WP_282716493.1">
    <property type="nucleotide sequence ID" value="NZ_JASCRZ010000003.1"/>
</dbReference>
<dbReference type="PANTHER" id="PTHR30408:SF12">
    <property type="entry name" value="TYPE I RESTRICTION ENZYME MJAVIII SPECIFICITY SUBUNIT"/>
    <property type="match status" value="1"/>
</dbReference>
<evidence type="ECO:0000259" key="5">
    <source>
        <dbReference type="Pfam" id="PF01420"/>
    </source>
</evidence>
<evidence type="ECO:0000313" key="7">
    <source>
        <dbReference type="Proteomes" id="UP001243403"/>
    </source>
</evidence>
<dbReference type="Proteomes" id="UP001243403">
    <property type="component" value="Unassembled WGS sequence"/>
</dbReference>
<dbReference type="CDD" id="cd17262">
    <property type="entry name" value="RMtype1_S_Aco12261I-TRD2-CR2"/>
    <property type="match status" value="1"/>
</dbReference>
<evidence type="ECO:0000256" key="4">
    <source>
        <dbReference type="SAM" id="Coils"/>
    </source>
</evidence>
<dbReference type="EC" id="3.1.21.-" evidence="6"/>
<protein>
    <submittedName>
        <fullName evidence="6">Restriction endonuclease subunit S</fullName>
        <ecNumber evidence="6">3.1.21.-</ecNumber>
    </submittedName>
</protein>
<dbReference type="GO" id="GO:0004519">
    <property type="term" value="F:endonuclease activity"/>
    <property type="evidence" value="ECO:0007669"/>
    <property type="project" value="UniProtKB-KW"/>
</dbReference>
<keyword evidence="2" id="KW-0680">Restriction system</keyword>
<dbReference type="PANTHER" id="PTHR30408">
    <property type="entry name" value="TYPE-1 RESTRICTION ENZYME ECOKI SPECIFICITY PROTEIN"/>
    <property type="match status" value="1"/>
</dbReference>
<evidence type="ECO:0000256" key="3">
    <source>
        <dbReference type="ARBA" id="ARBA00023125"/>
    </source>
</evidence>
<evidence type="ECO:0000256" key="1">
    <source>
        <dbReference type="ARBA" id="ARBA00010923"/>
    </source>
</evidence>
<dbReference type="InterPro" id="IPR052021">
    <property type="entry name" value="Type-I_RS_S_subunit"/>
</dbReference>
<dbReference type="InterPro" id="IPR044946">
    <property type="entry name" value="Restrct_endonuc_typeI_TRD_sf"/>
</dbReference>
<keyword evidence="6" id="KW-0255">Endonuclease</keyword>
<dbReference type="SUPFAM" id="SSF116734">
    <property type="entry name" value="DNA methylase specificity domain"/>
    <property type="match status" value="2"/>
</dbReference>
<feature type="domain" description="Type I restriction modification DNA specificity" evidence="5">
    <location>
        <begin position="197"/>
        <end position="366"/>
    </location>
</feature>
<comment type="similarity">
    <text evidence="1">Belongs to the type-I restriction system S methylase family.</text>
</comment>
<dbReference type="Gene3D" id="3.90.220.20">
    <property type="entry name" value="DNA methylase specificity domains"/>
    <property type="match status" value="2"/>
</dbReference>
<keyword evidence="3" id="KW-0238">DNA-binding</keyword>
<comment type="caution">
    <text evidence="6">The sequence shown here is derived from an EMBL/GenBank/DDBJ whole genome shotgun (WGS) entry which is preliminary data.</text>
</comment>
<reference evidence="6 7" key="1">
    <citation type="submission" date="2023-04" db="EMBL/GenBank/DDBJ databases">
        <title>Two novel species of Flavobacterium.</title>
        <authorList>
            <person name="Liu Q."/>
            <person name="Xin Y.-H."/>
        </authorList>
    </citation>
    <scope>NUCLEOTIDE SEQUENCE [LARGE SCALE GENOMIC DNA]</scope>
    <source>
        <strain evidence="6 7">LB1P51</strain>
    </source>
</reference>
<organism evidence="6 7">
    <name type="scientific">Flavobacterium algoritolerans</name>
    <dbReference type="NCBI Taxonomy" id="3041254"/>
    <lineage>
        <taxon>Bacteria</taxon>
        <taxon>Pseudomonadati</taxon>
        <taxon>Bacteroidota</taxon>
        <taxon>Flavobacteriia</taxon>
        <taxon>Flavobacteriales</taxon>
        <taxon>Flavobacteriaceae</taxon>
        <taxon>Flavobacterium</taxon>
    </lineage>
</organism>
<dbReference type="Pfam" id="PF01420">
    <property type="entry name" value="Methylase_S"/>
    <property type="match status" value="2"/>
</dbReference>
<gene>
    <name evidence="6" type="ORF">QLS65_07850</name>
</gene>
<keyword evidence="6" id="KW-0540">Nuclease</keyword>
<dbReference type="GO" id="GO:0016787">
    <property type="term" value="F:hydrolase activity"/>
    <property type="evidence" value="ECO:0007669"/>
    <property type="project" value="UniProtKB-KW"/>
</dbReference>
<keyword evidence="7" id="KW-1185">Reference proteome</keyword>